<dbReference type="InterPro" id="IPR013103">
    <property type="entry name" value="RVT_2"/>
</dbReference>
<protein>
    <submittedName>
        <fullName evidence="4">Transposon ty1-dr1 gag-pol polyprotein</fullName>
    </submittedName>
</protein>
<dbReference type="SUPFAM" id="SSF53098">
    <property type="entry name" value="Ribonuclease H-like"/>
    <property type="match status" value="1"/>
</dbReference>
<dbReference type="Proteomes" id="UP000554482">
    <property type="component" value="Unassembled WGS sequence"/>
</dbReference>
<dbReference type="SUPFAM" id="SSF56672">
    <property type="entry name" value="DNA/RNA polymerases"/>
    <property type="match status" value="1"/>
</dbReference>
<dbReference type="GO" id="GO:0015074">
    <property type="term" value="P:DNA integration"/>
    <property type="evidence" value="ECO:0007669"/>
    <property type="project" value="InterPro"/>
</dbReference>
<accession>A0A7J6WL18</accession>
<dbReference type="InterPro" id="IPR036397">
    <property type="entry name" value="RNaseH_sf"/>
</dbReference>
<feature type="region of interest" description="Disordered" evidence="2">
    <location>
        <begin position="855"/>
        <end position="883"/>
    </location>
</feature>
<evidence type="ECO:0000256" key="2">
    <source>
        <dbReference type="SAM" id="MobiDB-lite"/>
    </source>
</evidence>
<feature type="compositionally biased region" description="Polar residues" evidence="2">
    <location>
        <begin position="347"/>
        <end position="361"/>
    </location>
</feature>
<dbReference type="Pfam" id="PF07727">
    <property type="entry name" value="RVT_2"/>
    <property type="match status" value="1"/>
</dbReference>
<dbReference type="InterPro" id="IPR001584">
    <property type="entry name" value="Integrase_cat-core"/>
</dbReference>
<feature type="region of interest" description="Disordered" evidence="2">
    <location>
        <begin position="325"/>
        <end position="364"/>
    </location>
</feature>
<dbReference type="Gene3D" id="3.30.420.10">
    <property type="entry name" value="Ribonuclease H-like superfamily/Ribonuclease H"/>
    <property type="match status" value="1"/>
</dbReference>
<keyword evidence="5" id="KW-1185">Reference proteome</keyword>
<evidence type="ECO:0000256" key="1">
    <source>
        <dbReference type="ARBA" id="ARBA00022750"/>
    </source>
</evidence>
<keyword evidence="1" id="KW-0645">Protease</keyword>
<dbReference type="Pfam" id="PF25597">
    <property type="entry name" value="SH3_retrovirus"/>
    <property type="match status" value="1"/>
</dbReference>
<dbReference type="PROSITE" id="PS50994">
    <property type="entry name" value="INTEGRASE"/>
    <property type="match status" value="1"/>
</dbReference>
<dbReference type="InterPro" id="IPR057670">
    <property type="entry name" value="SH3_retrovirus"/>
</dbReference>
<feature type="domain" description="Integrase catalytic" evidence="3">
    <location>
        <begin position="614"/>
        <end position="730"/>
    </location>
</feature>
<dbReference type="PANTHER" id="PTHR11439:SF438">
    <property type="entry name" value="REVERSE TRANSCRIPTASE TY1_COPIA-TYPE DOMAIN-CONTAINING PROTEIN"/>
    <property type="match status" value="1"/>
</dbReference>
<sequence>MNSINKQAVILHTKSEWDTWIELIKTSALKHDIWKLVNPYTNESELPVIEEPTRPSPNDVRTPVTGSTITKLSELTPDEKEEYSFLKEEYIRQTRKYERQAEALADLRIKIQESIHTSNITFTYDCDTVYQMLKNLANQFSPTDEIRKQEIELEWQNLQSSWSKGVEVDQWLHGWEVTYNKMARIKSSDIEGLKPVYKFLNSINTMDTQFATSWMLKLSMGDKTTFPELLVIFRNYRRNSANLLKYQAQHGVFPVLQGINESGEPKNTHGNTSGSTKQKLKCPCGSKHNFGRTMKYCAYLIPEAAKFWNQHLDPEKMKNVEEKLKSDEGFRNQVSKWRTDYKPPKGKNSSNSQDNAHNQRPTTPPIVAIASTGKMSAFNTTESTFQVSGSLTKPVYDLEQSWILDSGATVHVCNNRSRYNKFNATANSEDVLWAGDTQIRIQGYGEVIIYLKSDKYPAGRPLTLKNVAFVPTLHTNVTSLRLLNIAGVHWDTELSILKLNGRHFADTPMIFNQWVLEYKPILPSSEHVYNASLQNFKNDQKQMHGNSSRASKTQTGTYDDWHVRMGHLYKEALLKLPLVTKGCKMTTTKPTKQVCEVCRLSNAKRIISRQPRVRATRPFWRVSWDLIQMRPNLEGEVYVLHFICDYTRMHFVYILPNKMQDSLINTFISFVEYVKRHWGFDIVTWKGDGEKSLGSKWVVWINSHGYEVETSSPETQEQNGDAERSGGMLQILGFLKEYLGISNPEPSIAHLQPYGCKAFAFIKNRPKLDKLVPRAEIGYLVGYESTNIFRIWIPTRNIVIATRDVTFDPTQGYSPNNQLQPIPNEIIDILHIPQLELNTSDDNYIQEAIDTREENLEVSSSTASDNEKQVTSSNEPKKSQWKGYVRVENENDGKPTQEIVGDPNNERNIIIGKRSRKPKAQFHLEIHNNLDQQSAFHAAFQMGNKIIKPKLHKSNLPPEPENWSQLKYHPFKEEFEAAAYLEYTTLEKQGTFRSVPQDVVNVKPIPVKWVFTYKTDNDGYLVKFKARMVIRGDLQIPTEKDTYAATLAMRVNRAVLSICAYFDLETNQFDVTNAFPHADLDDDEIVIINYPEGFEIPGHKLRVLKALYGLSISPRLWYNHLAVTLKNLGLNPVPESGCVFCNEKLIVCFYVDDISVFYHIRNSQFFESFKKSLLNTYTVKNMGELKWFLGLRILRDRSQRKLWLVQDAYIEKIASNFGRIDSNGQIRTKVYDTPMAVDELKIFDGKATSHQIHEFQRRVGSLTYAAMVSRPDIAKATQKLAEAQQNPSQDHLEAANRVLDYLYNTRYLALEYGMNQEGPVFIAASDASYGDNVPGRTSSEGGLFKLFGGAIDYFAKKQKTVTTSSTESELLALSHLCAWLIWWERFFTNLDLDIEQNLTAWCDNMQTVRLMLKETPKLVTKLKHIDIHQHWLRQECQKGNIKLEWIETNQMPADGLTKLLPKQKHQNFLRQLNMVNIK</sequence>
<feature type="non-terminal residue" evidence="4">
    <location>
        <position position="1"/>
    </location>
</feature>
<evidence type="ECO:0000313" key="4">
    <source>
        <dbReference type="EMBL" id="KAF5197653.1"/>
    </source>
</evidence>
<evidence type="ECO:0000313" key="5">
    <source>
        <dbReference type="Proteomes" id="UP000554482"/>
    </source>
</evidence>
<feature type="compositionally biased region" description="Polar residues" evidence="2">
    <location>
        <begin position="857"/>
        <end position="874"/>
    </location>
</feature>
<dbReference type="OrthoDB" id="1645289at2759"/>
<dbReference type="InterPro" id="IPR043502">
    <property type="entry name" value="DNA/RNA_pol_sf"/>
</dbReference>
<proteinExistence type="predicted"/>
<dbReference type="Pfam" id="PF22936">
    <property type="entry name" value="Pol_BBD"/>
    <property type="match status" value="1"/>
</dbReference>
<dbReference type="InterPro" id="IPR054722">
    <property type="entry name" value="PolX-like_BBD"/>
</dbReference>
<dbReference type="EMBL" id="JABWDY010014410">
    <property type="protein sequence ID" value="KAF5197653.1"/>
    <property type="molecule type" value="Genomic_DNA"/>
</dbReference>
<feature type="region of interest" description="Disordered" evidence="2">
    <location>
        <begin position="263"/>
        <end position="282"/>
    </location>
</feature>
<dbReference type="PANTHER" id="PTHR11439">
    <property type="entry name" value="GAG-POL-RELATED RETROTRANSPOSON"/>
    <property type="match status" value="1"/>
</dbReference>
<name>A0A7J6WL18_THATH</name>
<dbReference type="CDD" id="cd09272">
    <property type="entry name" value="RNase_HI_RT_Ty1"/>
    <property type="match status" value="1"/>
</dbReference>
<feature type="compositionally biased region" description="Polar residues" evidence="2">
    <location>
        <begin position="268"/>
        <end position="277"/>
    </location>
</feature>
<reference evidence="4 5" key="1">
    <citation type="submission" date="2020-06" db="EMBL/GenBank/DDBJ databases">
        <title>Transcriptomic and genomic resources for Thalictrum thalictroides and T. hernandezii: Facilitating candidate gene discovery in an emerging model plant lineage.</title>
        <authorList>
            <person name="Arias T."/>
            <person name="Riano-Pachon D.M."/>
            <person name="Di Stilio V.S."/>
        </authorList>
    </citation>
    <scope>NUCLEOTIDE SEQUENCE [LARGE SCALE GENOMIC DNA]</scope>
    <source>
        <strain evidence="5">cv. WT478/WT964</strain>
        <tissue evidence="4">Leaves</tissue>
    </source>
</reference>
<dbReference type="InterPro" id="IPR012337">
    <property type="entry name" value="RNaseH-like_sf"/>
</dbReference>
<comment type="caution">
    <text evidence="4">The sequence shown here is derived from an EMBL/GenBank/DDBJ whole genome shotgun (WGS) entry which is preliminary data.</text>
</comment>
<gene>
    <name evidence="4" type="ORF">FRX31_012760</name>
</gene>
<evidence type="ECO:0000259" key="3">
    <source>
        <dbReference type="PROSITE" id="PS50994"/>
    </source>
</evidence>
<dbReference type="GO" id="GO:0004190">
    <property type="term" value="F:aspartic-type endopeptidase activity"/>
    <property type="evidence" value="ECO:0007669"/>
    <property type="project" value="UniProtKB-KW"/>
</dbReference>
<dbReference type="GO" id="GO:0003676">
    <property type="term" value="F:nucleic acid binding"/>
    <property type="evidence" value="ECO:0007669"/>
    <property type="project" value="InterPro"/>
</dbReference>
<keyword evidence="1" id="KW-0378">Hydrolase</keyword>
<keyword evidence="1" id="KW-0064">Aspartyl protease</keyword>
<organism evidence="4 5">
    <name type="scientific">Thalictrum thalictroides</name>
    <name type="common">Rue-anemone</name>
    <name type="synonym">Anemone thalictroides</name>
    <dbReference type="NCBI Taxonomy" id="46969"/>
    <lineage>
        <taxon>Eukaryota</taxon>
        <taxon>Viridiplantae</taxon>
        <taxon>Streptophyta</taxon>
        <taxon>Embryophyta</taxon>
        <taxon>Tracheophyta</taxon>
        <taxon>Spermatophyta</taxon>
        <taxon>Magnoliopsida</taxon>
        <taxon>Ranunculales</taxon>
        <taxon>Ranunculaceae</taxon>
        <taxon>Thalictroideae</taxon>
        <taxon>Thalictrum</taxon>
    </lineage>
</organism>